<gene>
    <name evidence="1" type="ORF">NPX13_g1334</name>
</gene>
<organism evidence="1 2">
    <name type="scientific">Xylaria arbuscula</name>
    <dbReference type="NCBI Taxonomy" id="114810"/>
    <lineage>
        <taxon>Eukaryota</taxon>
        <taxon>Fungi</taxon>
        <taxon>Dikarya</taxon>
        <taxon>Ascomycota</taxon>
        <taxon>Pezizomycotina</taxon>
        <taxon>Sordariomycetes</taxon>
        <taxon>Xylariomycetidae</taxon>
        <taxon>Xylariales</taxon>
        <taxon>Xylariaceae</taxon>
        <taxon>Xylaria</taxon>
    </lineage>
</organism>
<dbReference type="VEuPathDB" id="FungiDB:F4678DRAFT_105726"/>
<dbReference type="Proteomes" id="UP001148614">
    <property type="component" value="Unassembled WGS sequence"/>
</dbReference>
<proteinExistence type="predicted"/>
<evidence type="ECO:0000313" key="2">
    <source>
        <dbReference type="Proteomes" id="UP001148614"/>
    </source>
</evidence>
<sequence length="76" mass="8322">MALNNSMFYKYTGNTFYRTEPIERTYTGSAIGAGYYNHLQIKGAEYAAQAAAIGAEISGSPAHVADELERRWGAVE</sequence>
<keyword evidence="2" id="KW-1185">Reference proteome</keyword>
<protein>
    <submittedName>
        <fullName evidence="1">Uncharacterized protein</fullName>
    </submittedName>
</protein>
<dbReference type="AlphaFoldDB" id="A0A9W8NMA6"/>
<evidence type="ECO:0000313" key="1">
    <source>
        <dbReference type="EMBL" id="KAJ3579229.1"/>
    </source>
</evidence>
<comment type="caution">
    <text evidence="1">The sequence shown here is derived from an EMBL/GenBank/DDBJ whole genome shotgun (WGS) entry which is preliminary data.</text>
</comment>
<dbReference type="EMBL" id="JANPWZ010000118">
    <property type="protein sequence ID" value="KAJ3579229.1"/>
    <property type="molecule type" value="Genomic_DNA"/>
</dbReference>
<name>A0A9W8NMA6_9PEZI</name>
<reference evidence="1" key="1">
    <citation type="submission" date="2022-07" db="EMBL/GenBank/DDBJ databases">
        <title>Genome Sequence of Xylaria arbuscula.</title>
        <authorList>
            <person name="Buettner E."/>
        </authorList>
    </citation>
    <scope>NUCLEOTIDE SEQUENCE</scope>
    <source>
        <strain evidence="1">VT107</strain>
    </source>
</reference>
<accession>A0A9W8NMA6</accession>